<evidence type="ECO:0008006" key="3">
    <source>
        <dbReference type="Google" id="ProtNLM"/>
    </source>
</evidence>
<evidence type="ECO:0000313" key="2">
    <source>
        <dbReference type="Proteomes" id="UP001254608"/>
    </source>
</evidence>
<accession>A0ABU2WGV8</accession>
<name>A0ABU2WGV8_9GAMM</name>
<evidence type="ECO:0000313" key="1">
    <source>
        <dbReference type="EMBL" id="MDT0496302.1"/>
    </source>
</evidence>
<gene>
    <name evidence="1" type="ORF">RM530_02825</name>
</gene>
<dbReference type="EMBL" id="JAVRIC010000003">
    <property type="protein sequence ID" value="MDT0496302.1"/>
    <property type="molecule type" value="Genomic_DNA"/>
</dbReference>
<organism evidence="1 2">
    <name type="scientific">Banduia mediterranea</name>
    <dbReference type="NCBI Taxonomy" id="3075609"/>
    <lineage>
        <taxon>Bacteria</taxon>
        <taxon>Pseudomonadati</taxon>
        <taxon>Pseudomonadota</taxon>
        <taxon>Gammaproteobacteria</taxon>
        <taxon>Nevskiales</taxon>
        <taxon>Algiphilaceae</taxon>
        <taxon>Banduia</taxon>
    </lineage>
</organism>
<reference evidence="1 2" key="1">
    <citation type="submission" date="2023-09" db="EMBL/GenBank/DDBJ databases">
        <authorList>
            <person name="Rey-Velasco X."/>
        </authorList>
    </citation>
    <scope>NUCLEOTIDE SEQUENCE [LARGE SCALE GENOMIC DNA]</scope>
    <source>
        <strain evidence="1 2">W345</strain>
    </source>
</reference>
<comment type="caution">
    <text evidence="1">The sequence shown here is derived from an EMBL/GenBank/DDBJ whole genome shotgun (WGS) entry which is preliminary data.</text>
</comment>
<proteinExistence type="predicted"/>
<protein>
    <recommendedName>
        <fullName evidence="3">Secreted protein</fullName>
    </recommendedName>
</protein>
<sequence>MNVVMASPLLLVATVVLDKCPLPDVEKDIVSPGTRLPFSSATKAKTEAFAPGAIDVGATLSVITLASAGTKSKAEVALYPAADAVTVTEPAIVPACKTTCATPSELVIELLAERLPADAEKLTINPLTAAPSVSVTVARNATVDDPSATSLSAPVVSSRLPASTALALIVRSAVANNPPAVWPRSVSTPELEPAV</sequence>
<dbReference type="Proteomes" id="UP001254608">
    <property type="component" value="Unassembled WGS sequence"/>
</dbReference>
<keyword evidence="2" id="KW-1185">Reference proteome</keyword>